<gene>
    <name evidence="3" type="ORF">PCOR1329_LOCUS26301</name>
</gene>
<feature type="coiled-coil region" evidence="1">
    <location>
        <begin position="231"/>
        <end position="258"/>
    </location>
</feature>
<protein>
    <submittedName>
        <fullName evidence="3">Uncharacterized protein</fullName>
    </submittedName>
</protein>
<name>A0ABN9S605_9DINO</name>
<dbReference type="Proteomes" id="UP001189429">
    <property type="component" value="Unassembled WGS sequence"/>
</dbReference>
<dbReference type="EMBL" id="CAUYUJ010009335">
    <property type="protein sequence ID" value="CAK0826468.1"/>
    <property type="molecule type" value="Genomic_DNA"/>
</dbReference>
<accession>A0ABN9S605</accession>
<keyword evidence="1" id="KW-0175">Coiled coil</keyword>
<keyword evidence="4" id="KW-1185">Reference proteome</keyword>
<feature type="non-terminal residue" evidence="3">
    <location>
        <position position="1"/>
    </location>
</feature>
<comment type="caution">
    <text evidence="3">The sequence shown here is derived from an EMBL/GenBank/DDBJ whole genome shotgun (WGS) entry which is preliminary data.</text>
</comment>
<feature type="compositionally biased region" description="Acidic residues" evidence="2">
    <location>
        <begin position="118"/>
        <end position="127"/>
    </location>
</feature>
<reference evidence="3" key="1">
    <citation type="submission" date="2023-10" db="EMBL/GenBank/DDBJ databases">
        <authorList>
            <person name="Chen Y."/>
            <person name="Shah S."/>
            <person name="Dougan E. K."/>
            <person name="Thang M."/>
            <person name="Chan C."/>
        </authorList>
    </citation>
    <scope>NUCLEOTIDE SEQUENCE [LARGE SCALE GENOMIC DNA]</scope>
</reference>
<evidence type="ECO:0000256" key="1">
    <source>
        <dbReference type="SAM" id="Coils"/>
    </source>
</evidence>
<organism evidence="3 4">
    <name type="scientific">Prorocentrum cordatum</name>
    <dbReference type="NCBI Taxonomy" id="2364126"/>
    <lineage>
        <taxon>Eukaryota</taxon>
        <taxon>Sar</taxon>
        <taxon>Alveolata</taxon>
        <taxon>Dinophyceae</taxon>
        <taxon>Prorocentrales</taxon>
        <taxon>Prorocentraceae</taxon>
        <taxon>Prorocentrum</taxon>
    </lineage>
</organism>
<feature type="region of interest" description="Disordered" evidence="2">
    <location>
        <begin position="113"/>
        <end position="132"/>
    </location>
</feature>
<proteinExistence type="predicted"/>
<sequence length="413" mass="44470">VRRAAESDEFDLANYDQAKCEELAKAAFSEPLPLGAMVRLSFVVGGGKLVRQKYTDELPKLFMGALSAVGYTDDSSASVESSSGGKYKFQHDTGKNLKFVHVFPLISGSSQDAAAAEAGEEEEEEGPAEPTEPLEILIQSEGAEFARLMSAHLTSWSQKKRLLEALRNRIVRLEAAEQKLARLESLTTEEQELYDSVGVEELKSKAKTVTSAVQQMVEGGELTSAEKAECVEQFEGKLEALREELSKAEAEGKAKKVAAIQQQQEVLKKTMASVKDASAVPLPPLRHEADLSKLHRRRADLLRIEKEKKGHYTMDELKAIGDRPEIEEAIEELESRSRGWLEDDDVFLQRVQACKAKATAARKGSSGGGGAQRPASSGGSGSGGFTKVGGSGAKKSVAKASGPATRNAFSALG</sequence>
<feature type="region of interest" description="Disordered" evidence="2">
    <location>
        <begin position="358"/>
        <end position="413"/>
    </location>
</feature>
<evidence type="ECO:0000313" key="3">
    <source>
        <dbReference type="EMBL" id="CAK0826468.1"/>
    </source>
</evidence>
<evidence type="ECO:0000313" key="4">
    <source>
        <dbReference type="Proteomes" id="UP001189429"/>
    </source>
</evidence>
<evidence type="ECO:0000256" key="2">
    <source>
        <dbReference type="SAM" id="MobiDB-lite"/>
    </source>
</evidence>
<feature type="coiled-coil region" evidence="1">
    <location>
        <begin position="159"/>
        <end position="193"/>
    </location>
</feature>
<feature type="compositionally biased region" description="Gly residues" evidence="2">
    <location>
        <begin position="378"/>
        <end position="392"/>
    </location>
</feature>